<keyword evidence="15" id="KW-1185">Reference proteome</keyword>
<dbReference type="Pfam" id="PF01300">
    <property type="entry name" value="Sua5_yciO_yrdC"/>
    <property type="match status" value="1"/>
</dbReference>
<name>A0AAV4K3M1_9DEIO</name>
<evidence type="ECO:0000256" key="5">
    <source>
        <dbReference type="ARBA" id="ARBA00022679"/>
    </source>
</evidence>
<reference evidence="14" key="1">
    <citation type="journal article" date="2014" name="Int. J. Syst. Evol. Microbiol.">
        <title>Complete genome of a new Firmicutes species belonging to the dominant human colonic microbiota ('Ruminococcus bicirculans') reveals two chromosomes and a selective capacity to utilize plant glucans.</title>
        <authorList>
            <consortium name="NISC Comparative Sequencing Program"/>
            <person name="Wegmann U."/>
            <person name="Louis P."/>
            <person name="Goesmann A."/>
            <person name="Henrissat B."/>
            <person name="Duncan S.H."/>
            <person name="Flint H.J."/>
        </authorList>
    </citation>
    <scope>NUCLEOTIDE SEQUENCE</scope>
    <source>
        <strain evidence="14">CGMCC 1.8884</strain>
    </source>
</reference>
<comment type="similarity">
    <text evidence="2">Belongs to the SUA5 family.</text>
</comment>
<dbReference type="PANTHER" id="PTHR17490">
    <property type="entry name" value="SUA5"/>
    <property type="match status" value="1"/>
</dbReference>
<gene>
    <name evidence="14" type="ORF">GCM10008021_12570</name>
    <name evidence="13" type="ORF">GCM10010914_00850</name>
</gene>
<evidence type="ECO:0000256" key="9">
    <source>
        <dbReference type="ARBA" id="ARBA00022840"/>
    </source>
</evidence>
<dbReference type="FunFam" id="3.90.870.10:FF:000029">
    <property type="entry name" value="Glr3274 protein"/>
    <property type="match status" value="1"/>
</dbReference>
<dbReference type="GO" id="GO:0005524">
    <property type="term" value="F:ATP binding"/>
    <property type="evidence" value="ECO:0007669"/>
    <property type="project" value="UniProtKB-KW"/>
</dbReference>
<dbReference type="InterPro" id="IPR050156">
    <property type="entry name" value="TC-AMP_synthase_SUA5"/>
</dbReference>
<sequence>MREPYMSAPALPTMSDVAPDPDLFRAAAQILDRGGVVAYPTETVWGLAARPAAAAELYRRKGREADKPLQLSCLDAATALALAVPSPALLALSGCWPGPLTVVTPGQPERLRAWGAGAGAVAPDGWLGLRVPAHPVALALLRAAGGVLATTSLNPSGQAAASSQAEAEAYALADLLLPDVPDAAGQAPRPLAVPSTVLRLPAPGEQVARVLREGGLGRAELAARLAPLGVRVETL</sequence>
<dbReference type="PROSITE" id="PS51163">
    <property type="entry name" value="YRDC"/>
    <property type="match status" value="1"/>
</dbReference>
<comment type="catalytic activity">
    <reaction evidence="11">
        <text>L-threonine + hydrogencarbonate + ATP = L-threonylcarbamoyladenylate + diphosphate + H2O</text>
        <dbReference type="Rhea" id="RHEA:36407"/>
        <dbReference type="ChEBI" id="CHEBI:15377"/>
        <dbReference type="ChEBI" id="CHEBI:17544"/>
        <dbReference type="ChEBI" id="CHEBI:30616"/>
        <dbReference type="ChEBI" id="CHEBI:33019"/>
        <dbReference type="ChEBI" id="CHEBI:57926"/>
        <dbReference type="ChEBI" id="CHEBI:73682"/>
        <dbReference type="EC" id="2.7.7.87"/>
    </reaction>
</comment>
<dbReference type="InterPro" id="IPR006070">
    <property type="entry name" value="Sua5-like_dom"/>
</dbReference>
<keyword evidence="6" id="KW-0819">tRNA processing</keyword>
<reference evidence="15" key="3">
    <citation type="journal article" date="2019" name="Int. J. Syst. Evol. Microbiol.">
        <title>The Global Catalogue of Microorganisms (GCM) 10K type strain sequencing project: providing services to taxonomists for standard genome sequencing and annotation.</title>
        <authorList>
            <consortium name="The Broad Institute Genomics Platform"/>
            <consortium name="The Broad Institute Genome Sequencing Center for Infectious Disease"/>
            <person name="Wu L."/>
            <person name="Ma J."/>
        </authorList>
    </citation>
    <scope>NUCLEOTIDE SEQUENCE [LARGE SCALE GENOMIC DNA]</scope>
    <source>
        <strain evidence="15">CGMCC 1.8884</strain>
    </source>
</reference>
<dbReference type="GO" id="GO:0008033">
    <property type="term" value="P:tRNA processing"/>
    <property type="evidence" value="ECO:0007669"/>
    <property type="project" value="UniProtKB-KW"/>
</dbReference>
<dbReference type="Proteomes" id="UP000630135">
    <property type="component" value="Unassembled WGS sequence"/>
</dbReference>
<evidence type="ECO:0000313" key="14">
    <source>
        <dbReference type="EMBL" id="GGP29606.1"/>
    </source>
</evidence>
<dbReference type="GO" id="GO:0006450">
    <property type="term" value="P:regulation of translational fidelity"/>
    <property type="evidence" value="ECO:0007669"/>
    <property type="project" value="TreeGrafter"/>
</dbReference>
<dbReference type="Gene3D" id="3.90.870.10">
    <property type="entry name" value="DHBP synthase"/>
    <property type="match status" value="1"/>
</dbReference>
<dbReference type="PANTHER" id="PTHR17490:SF16">
    <property type="entry name" value="THREONYLCARBAMOYL-AMP SYNTHASE"/>
    <property type="match status" value="1"/>
</dbReference>
<feature type="domain" description="YrdC-like" evidence="12">
    <location>
        <begin position="21"/>
        <end position="216"/>
    </location>
</feature>
<dbReference type="GO" id="GO:0061710">
    <property type="term" value="F:L-threonylcarbamoyladenylate synthase"/>
    <property type="evidence" value="ECO:0007669"/>
    <property type="project" value="UniProtKB-EC"/>
</dbReference>
<evidence type="ECO:0000313" key="15">
    <source>
        <dbReference type="Proteomes" id="UP000630135"/>
    </source>
</evidence>
<comment type="subcellular location">
    <subcellularLocation>
        <location evidence="1">Cytoplasm</location>
    </subcellularLocation>
</comment>
<comment type="caution">
    <text evidence="13">The sequence shown here is derived from an EMBL/GenBank/DDBJ whole genome shotgun (WGS) entry which is preliminary data.</text>
</comment>
<keyword evidence="5" id="KW-0808">Transferase</keyword>
<evidence type="ECO:0000256" key="4">
    <source>
        <dbReference type="ARBA" id="ARBA00022490"/>
    </source>
</evidence>
<dbReference type="GO" id="GO:0000049">
    <property type="term" value="F:tRNA binding"/>
    <property type="evidence" value="ECO:0007669"/>
    <property type="project" value="TreeGrafter"/>
</dbReference>
<dbReference type="AlphaFoldDB" id="A0AAV4K3M1"/>
<keyword evidence="9" id="KW-0067">ATP-binding</keyword>
<keyword evidence="4" id="KW-0963">Cytoplasm</keyword>
<dbReference type="GO" id="GO:0003725">
    <property type="term" value="F:double-stranded RNA binding"/>
    <property type="evidence" value="ECO:0007669"/>
    <property type="project" value="InterPro"/>
</dbReference>
<accession>A0AAV4K3M1</accession>
<dbReference type="Proteomes" id="UP000652720">
    <property type="component" value="Unassembled WGS sequence"/>
</dbReference>
<reference evidence="13" key="4">
    <citation type="submission" date="2023-08" db="EMBL/GenBank/DDBJ databases">
        <authorList>
            <person name="Sun Q."/>
            <person name="Zhou Y."/>
        </authorList>
    </citation>
    <scope>NUCLEOTIDE SEQUENCE</scope>
    <source>
        <strain evidence="14">CGMCC 1.8884</strain>
        <strain evidence="13">CGMCC 1.8885</strain>
    </source>
</reference>
<keyword evidence="8" id="KW-0547">Nucleotide-binding</keyword>
<dbReference type="EMBL" id="BMLZ01000012">
    <property type="protein sequence ID" value="GGP29606.1"/>
    <property type="molecule type" value="Genomic_DNA"/>
</dbReference>
<reference evidence="13" key="2">
    <citation type="journal article" date="2014" name="Int. J. Syst. Evol. Microbiol.">
        <title>Complete genome sequence of Corynebacterium casei LMG S-19264T (=DSM 44701T), isolated from a smear-ripened cheese.</title>
        <authorList>
            <consortium name="US DOE Joint Genome Institute (JGI-PGF)"/>
            <person name="Walter F."/>
            <person name="Albersmeier A."/>
            <person name="Kalinowski J."/>
            <person name="Ruckert C."/>
        </authorList>
    </citation>
    <scope>NUCLEOTIDE SEQUENCE</scope>
    <source>
        <strain evidence="13">CGMCC 1.8885</strain>
    </source>
</reference>
<evidence type="ECO:0000256" key="2">
    <source>
        <dbReference type="ARBA" id="ARBA00007663"/>
    </source>
</evidence>
<protein>
    <recommendedName>
        <fullName evidence="10">L-threonylcarbamoyladenylate synthase</fullName>
        <ecNumber evidence="3">2.7.7.87</ecNumber>
    </recommendedName>
    <alternativeName>
        <fullName evidence="10">L-threonylcarbamoyladenylate synthase</fullName>
    </alternativeName>
</protein>
<dbReference type="SUPFAM" id="SSF55821">
    <property type="entry name" value="YrdC/RibB"/>
    <property type="match status" value="1"/>
</dbReference>
<evidence type="ECO:0000256" key="3">
    <source>
        <dbReference type="ARBA" id="ARBA00012584"/>
    </source>
</evidence>
<dbReference type="EMBL" id="BMMA01000001">
    <property type="protein sequence ID" value="GGI70562.1"/>
    <property type="molecule type" value="Genomic_DNA"/>
</dbReference>
<dbReference type="EC" id="2.7.7.87" evidence="3"/>
<evidence type="ECO:0000259" key="12">
    <source>
        <dbReference type="PROSITE" id="PS51163"/>
    </source>
</evidence>
<evidence type="ECO:0000256" key="11">
    <source>
        <dbReference type="ARBA" id="ARBA00048366"/>
    </source>
</evidence>
<dbReference type="InterPro" id="IPR017945">
    <property type="entry name" value="DHBP_synth_RibB-like_a/b_dom"/>
</dbReference>
<evidence type="ECO:0000256" key="10">
    <source>
        <dbReference type="ARBA" id="ARBA00029774"/>
    </source>
</evidence>
<evidence type="ECO:0000313" key="16">
    <source>
        <dbReference type="Proteomes" id="UP000652720"/>
    </source>
</evidence>
<evidence type="ECO:0000256" key="8">
    <source>
        <dbReference type="ARBA" id="ARBA00022741"/>
    </source>
</evidence>
<proteinExistence type="inferred from homology"/>
<evidence type="ECO:0000256" key="7">
    <source>
        <dbReference type="ARBA" id="ARBA00022695"/>
    </source>
</evidence>
<keyword evidence="7" id="KW-0548">Nucleotidyltransferase</keyword>
<dbReference type="GO" id="GO:0005737">
    <property type="term" value="C:cytoplasm"/>
    <property type="evidence" value="ECO:0007669"/>
    <property type="project" value="UniProtKB-SubCell"/>
</dbReference>
<evidence type="ECO:0000256" key="1">
    <source>
        <dbReference type="ARBA" id="ARBA00004496"/>
    </source>
</evidence>
<organism evidence="13 16">
    <name type="scientific">Deinococcus wulumuqiensis</name>
    <dbReference type="NCBI Taxonomy" id="980427"/>
    <lineage>
        <taxon>Bacteria</taxon>
        <taxon>Thermotogati</taxon>
        <taxon>Deinococcota</taxon>
        <taxon>Deinococci</taxon>
        <taxon>Deinococcales</taxon>
        <taxon>Deinococcaceae</taxon>
        <taxon>Deinococcus</taxon>
    </lineage>
</organism>
<evidence type="ECO:0000256" key="6">
    <source>
        <dbReference type="ARBA" id="ARBA00022694"/>
    </source>
</evidence>
<evidence type="ECO:0000313" key="13">
    <source>
        <dbReference type="EMBL" id="GGI70562.1"/>
    </source>
</evidence>